<protein>
    <submittedName>
        <fullName evidence="1">Uncharacterized protein</fullName>
    </submittedName>
</protein>
<dbReference type="STRING" id="1365484.W6R4P9"/>
<sequence>MSDQVQSHGEYLLVRNIAERDRLNMQYKAWQANIGYLLHPAIKQHDRMRIADVGTGTGIWLRELAAALPSTCQLDGFDLSDVMFPHKDALPENITFHHQNFLEPFPDEYLGEYDVVNVRVMVVALSSDEWEPAVRNLMTLLKPGGYLQWIDCAAHECAIKGEPEGKRATDARYGTDLFLRTLVSLGKTPNIATLRGTFQKSGLESCEERIYTLDNPATREDLNLTVVVGIQHVLTAAFKMHKLNEIQSMDQIVSLREAMLSDLHRLGCYYCFDVYVVVGRKI</sequence>
<dbReference type="OrthoDB" id="417697at2759"/>
<dbReference type="SUPFAM" id="SSF53335">
    <property type="entry name" value="S-adenosyl-L-methionine-dependent methyltransferases"/>
    <property type="match status" value="1"/>
</dbReference>
<dbReference type="OMA" id="PSDINYH"/>
<dbReference type="Pfam" id="PF13489">
    <property type="entry name" value="Methyltransf_23"/>
    <property type="match status" value="1"/>
</dbReference>
<dbReference type="Proteomes" id="UP000030686">
    <property type="component" value="Unassembled WGS sequence"/>
</dbReference>
<gene>
    <name evidence="1" type="ORF">PROQFM164_S05g000615</name>
</gene>
<evidence type="ECO:0000313" key="2">
    <source>
        <dbReference type="Proteomes" id="UP000030686"/>
    </source>
</evidence>
<evidence type="ECO:0000313" key="1">
    <source>
        <dbReference type="EMBL" id="CDM36782.1"/>
    </source>
</evidence>
<accession>W6R4P9</accession>
<dbReference type="CDD" id="cd02440">
    <property type="entry name" value="AdoMet_MTases"/>
    <property type="match status" value="1"/>
</dbReference>
<dbReference type="PANTHER" id="PTHR43591:SF96">
    <property type="entry name" value="PUTATIVE-RELATED"/>
    <property type="match status" value="1"/>
</dbReference>
<name>W6R4P9_PENRF</name>
<dbReference type="EMBL" id="HG792019">
    <property type="protein sequence ID" value="CDM36782.1"/>
    <property type="molecule type" value="Genomic_DNA"/>
</dbReference>
<dbReference type="AlphaFoldDB" id="W6R4P9"/>
<dbReference type="InterPro" id="IPR029063">
    <property type="entry name" value="SAM-dependent_MTases_sf"/>
</dbReference>
<reference evidence="1" key="1">
    <citation type="journal article" date="2014" name="Nat. Commun.">
        <title>Multiple recent horizontal transfers of a large genomic region in cheese making fungi.</title>
        <authorList>
            <person name="Cheeseman K."/>
            <person name="Ropars J."/>
            <person name="Renault P."/>
            <person name="Dupont J."/>
            <person name="Gouzy J."/>
            <person name="Branca A."/>
            <person name="Abraham A.L."/>
            <person name="Ceppi M."/>
            <person name="Conseiller E."/>
            <person name="Debuchy R."/>
            <person name="Malagnac F."/>
            <person name="Goarin A."/>
            <person name="Silar P."/>
            <person name="Lacoste S."/>
            <person name="Sallet E."/>
            <person name="Bensimon A."/>
            <person name="Giraud T."/>
            <person name="Brygoo Y."/>
        </authorList>
    </citation>
    <scope>NUCLEOTIDE SEQUENCE [LARGE SCALE GENOMIC DNA]</scope>
    <source>
        <strain evidence="1">FM164</strain>
    </source>
</reference>
<keyword evidence="2" id="KW-1185">Reference proteome</keyword>
<proteinExistence type="predicted"/>
<dbReference type="PANTHER" id="PTHR43591">
    <property type="entry name" value="METHYLTRANSFERASE"/>
    <property type="match status" value="1"/>
</dbReference>
<dbReference type="Gene3D" id="3.40.50.150">
    <property type="entry name" value="Vaccinia Virus protein VP39"/>
    <property type="match status" value="1"/>
</dbReference>
<organism evidence="1 2">
    <name type="scientific">Penicillium roqueforti (strain FM164)</name>
    <dbReference type="NCBI Taxonomy" id="1365484"/>
    <lineage>
        <taxon>Eukaryota</taxon>
        <taxon>Fungi</taxon>
        <taxon>Dikarya</taxon>
        <taxon>Ascomycota</taxon>
        <taxon>Pezizomycotina</taxon>
        <taxon>Eurotiomycetes</taxon>
        <taxon>Eurotiomycetidae</taxon>
        <taxon>Eurotiales</taxon>
        <taxon>Aspergillaceae</taxon>
        <taxon>Penicillium</taxon>
    </lineage>
</organism>